<dbReference type="Proteomes" id="UP000718821">
    <property type="component" value="Unassembled WGS sequence"/>
</dbReference>
<dbReference type="CDD" id="cd16914">
    <property type="entry name" value="EcfT"/>
    <property type="match status" value="1"/>
</dbReference>
<keyword evidence="6 13" id="KW-0812">Transmembrane</keyword>
<dbReference type="PROSITE" id="PS00211">
    <property type="entry name" value="ABC_TRANSPORTER_1"/>
    <property type="match status" value="2"/>
</dbReference>
<evidence type="ECO:0000313" key="16">
    <source>
        <dbReference type="Proteomes" id="UP000718821"/>
    </source>
</evidence>
<keyword evidence="7" id="KW-0547">Nucleotide-binding</keyword>
<name>A0A939B7V1_9BIFI</name>
<dbReference type="PROSITE" id="PS50893">
    <property type="entry name" value="ABC_TRANSPORTER_2"/>
    <property type="match status" value="2"/>
</dbReference>
<dbReference type="RefSeq" id="WP_204467643.1">
    <property type="nucleotide sequence ID" value="NZ_JACLYU010000002.1"/>
</dbReference>
<feature type="compositionally biased region" description="Low complexity" evidence="12">
    <location>
        <begin position="247"/>
        <end position="258"/>
    </location>
</feature>
<feature type="transmembrane region" description="Helical" evidence="13">
    <location>
        <begin position="566"/>
        <end position="592"/>
    </location>
</feature>
<dbReference type="EMBL" id="JACLYU010000002">
    <property type="protein sequence ID" value="MBM6699152.1"/>
    <property type="molecule type" value="Genomic_DNA"/>
</dbReference>
<evidence type="ECO:0000256" key="6">
    <source>
        <dbReference type="ARBA" id="ARBA00022692"/>
    </source>
</evidence>
<dbReference type="GO" id="GO:0005524">
    <property type="term" value="F:ATP binding"/>
    <property type="evidence" value="ECO:0007669"/>
    <property type="project" value="UniProtKB-KW"/>
</dbReference>
<evidence type="ECO:0000256" key="1">
    <source>
        <dbReference type="ARBA" id="ARBA00004141"/>
    </source>
</evidence>
<dbReference type="NCBIfam" id="NF010167">
    <property type="entry name" value="PRK13648.1"/>
    <property type="match status" value="2"/>
</dbReference>
<protein>
    <submittedName>
        <fullName evidence="15">ATP-binding cassette domain-containing protein</fullName>
    </submittedName>
</protein>
<dbReference type="PANTHER" id="PTHR43553:SF24">
    <property type="entry name" value="ENERGY-COUPLING FACTOR TRANSPORTER ATP-BINDING PROTEIN ECFA1"/>
    <property type="match status" value="1"/>
</dbReference>
<dbReference type="GO" id="GO:0016887">
    <property type="term" value="F:ATP hydrolysis activity"/>
    <property type="evidence" value="ECO:0007669"/>
    <property type="project" value="InterPro"/>
</dbReference>
<dbReference type="InterPro" id="IPR003593">
    <property type="entry name" value="AAA+_ATPase"/>
</dbReference>
<evidence type="ECO:0000256" key="2">
    <source>
        <dbReference type="ARBA" id="ARBA00004236"/>
    </source>
</evidence>
<accession>A0A939B7V1</accession>
<keyword evidence="9" id="KW-1278">Translocase</keyword>
<gene>
    <name evidence="15" type="ORF">H7U32_02170</name>
</gene>
<dbReference type="InterPro" id="IPR050095">
    <property type="entry name" value="ECF_ABC_transporter_ATP-bd"/>
</dbReference>
<dbReference type="PANTHER" id="PTHR43553">
    <property type="entry name" value="HEAVY METAL TRANSPORTER"/>
    <property type="match status" value="1"/>
</dbReference>
<dbReference type="SUPFAM" id="SSF52540">
    <property type="entry name" value="P-loop containing nucleoside triphosphate hydrolases"/>
    <property type="match status" value="2"/>
</dbReference>
<dbReference type="InterPro" id="IPR015856">
    <property type="entry name" value="ABC_transpr_CbiO/EcfA_su"/>
</dbReference>
<evidence type="ECO:0000256" key="3">
    <source>
        <dbReference type="ARBA" id="ARBA00005417"/>
    </source>
</evidence>
<dbReference type="Gene3D" id="3.40.50.300">
    <property type="entry name" value="P-loop containing nucleotide triphosphate hydrolases"/>
    <property type="match status" value="2"/>
</dbReference>
<evidence type="ECO:0000256" key="9">
    <source>
        <dbReference type="ARBA" id="ARBA00022967"/>
    </source>
</evidence>
<keyword evidence="11 13" id="KW-0472">Membrane</keyword>
<keyword evidence="5" id="KW-1003">Cell membrane</keyword>
<comment type="subcellular location">
    <subcellularLocation>
        <location evidence="2">Cell membrane</location>
    </subcellularLocation>
    <subcellularLocation>
        <location evidence="1">Membrane</location>
        <topology evidence="1">Multi-pass membrane protein</topology>
    </subcellularLocation>
</comment>
<comment type="caution">
    <text evidence="15">The sequence shown here is derived from an EMBL/GenBank/DDBJ whole genome shotgun (WGS) entry which is preliminary data.</text>
</comment>
<proteinExistence type="inferred from homology"/>
<dbReference type="InterPro" id="IPR017871">
    <property type="entry name" value="ABC_transporter-like_CS"/>
</dbReference>
<dbReference type="InterPro" id="IPR027417">
    <property type="entry name" value="P-loop_NTPase"/>
</dbReference>
<evidence type="ECO:0000256" key="12">
    <source>
        <dbReference type="SAM" id="MobiDB-lite"/>
    </source>
</evidence>
<organism evidence="15 16">
    <name type="scientific">Bifidobacterium pullorum subsp. saeculare</name>
    <dbReference type="NCBI Taxonomy" id="78257"/>
    <lineage>
        <taxon>Bacteria</taxon>
        <taxon>Bacillati</taxon>
        <taxon>Actinomycetota</taxon>
        <taxon>Actinomycetes</taxon>
        <taxon>Bifidobacteriales</taxon>
        <taxon>Bifidobacteriaceae</taxon>
        <taxon>Bifidobacterium</taxon>
    </lineage>
</organism>
<dbReference type="Pfam" id="PF02361">
    <property type="entry name" value="CbiQ"/>
    <property type="match status" value="1"/>
</dbReference>
<evidence type="ECO:0000256" key="7">
    <source>
        <dbReference type="ARBA" id="ARBA00022741"/>
    </source>
</evidence>
<reference evidence="15" key="1">
    <citation type="submission" date="2020-08" db="EMBL/GenBank/DDBJ databases">
        <authorList>
            <person name="Cejkova D."/>
            <person name="Kubasova T."/>
            <person name="Jahodarova E."/>
            <person name="Rychlik I."/>
        </authorList>
    </citation>
    <scope>NUCLEOTIDE SEQUENCE</scope>
    <source>
        <strain evidence="15">An836</strain>
    </source>
</reference>
<evidence type="ECO:0000313" key="15">
    <source>
        <dbReference type="EMBL" id="MBM6699152.1"/>
    </source>
</evidence>
<dbReference type="AlphaFoldDB" id="A0A939B7V1"/>
<dbReference type="InterPro" id="IPR003339">
    <property type="entry name" value="ABC/ECF_trnsptr_transmembrane"/>
</dbReference>
<sequence length="759" mass="79727">MTSFPGPPAPDAAPAKLEHVRFSYDGGATWALDDVSLTIQAGERVCLVGANGSGKSTLARLLAGLAAPDGGTVTLFGHRAFDDASGADTHAYRAARRLIGAVFQNPEDQIVTTVVADDVAFGPENLALPRQTIGDRVARTLDAVGMAGRRRDDPTRLSGGQQQRVAIAGMLAMRPRLLVLDEPTAMLDAAARREVLAILDRVQEAGTAIVHVTHHPQETAHADRVIRLDHGRVIAETRPESDRAVPRRAQAPARAAEPAAGGDVALDVRQVRFAYPGAAAPALDDVSLTVRQGEVVALMGPNGSGKSTLTRLLCALERPDGGAIRVGGVTLTGRKPRRRELTRLRRTVGLVMQHPERQLFAPTVREDVAYGPRNQGLAETDVQDRVDDALALLRIGALAGRSPFHLSVGQQRLAAIAGVIACRPEVLVLDEPTAGLDDAARERVAGLVRDLKARGVAILLITHEADEAAALADRVVHLDHGRVVPAGDADRNTGADGARPAPQPPASFVARLDPRVKTVATLAAMFSAFAIGSPWQLLLAALAVGAVVTASRLAPLRLLASVRPFLVLFAVMGLLNVAVVRTGTPLVAWGWLLVTDRGLATAGLYACRFALVILLGAVFLATTTPTAITDAFASLLTPLRRLGLHTQELTLVLSLALRFLPTLTGEARAIMDAQSARGGSIETGSPPRRIRAMAAIVVPVLAGALRHADGLGLALDARCYEAGAPRTPWHELRVRAGDVAFAAATAGFVAALVALGAVT</sequence>
<feature type="domain" description="ABC transporter" evidence="14">
    <location>
        <begin position="266"/>
        <end position="505"/>
    </location>
</feature>
<dbReference type="CDD" id="cd03225">
    <property type="entry name" value="ABC_cobalt_CbiO_domain1"/>
    <property type="match status" value="2"/>
</dbReference>
<feature type="transmembrane region" description="Helical" evidence="13">
    <location>
        <begin position="535"/>
        <end position="554"/>
    </location>
</feature>
<dbReference type="GO" id="GO:0042626">
    <property type="term" value="F:ATPase-coupled transmembrane transporter activity"/>
    <property type="evidence" value="ECO:0007669"/>
    <property type="project" value="TreeGrafter"/>
</dbReference>
<evidence type="ECO:0000256" key="5">
    <source>
        <dbReference type="ARBA" id="ARBA00022475"/>
    </source>
</evidence>
<feature type="transmembrane region" description="Helical" evidence="13">
    <location>
        <begin position="739"/>
        <end position="758"/>
    </location>
</feature>
<feature type="domain" description="ABC transporter" evidence="14">
    <location>
        <begin position="15"/>
        <end position="255"/>
    </location>
</feature>
<feature type="transmembrane region" description="Helical" evidence="13">
    <location>
        <begin position="598"/>
        <end position="621"/>
    </location>
</feature>
<keyword evidence="16" id="KW-1185">Reference proteome</keyword>
<evidence type="ECO:0000259" key="14">
    <source>
        <dbReference type="PROSITE" id="PS50893"/>
    </source>
</evidence>
<evidence type="ECO:0000256" key="11">
    <source>
        <dbReference type="ARBA" id="ARBA00023136"/>
    </source>
</evidence>
<dbReference type="Pfam" id="PF00005">
    <property type="entry name" value="ABC_tran"/>
    <property type="match status" value="2"/>
</dbReference>
<dbReference type="InterPro" id="IPR003439">
    <property type="entry name" value="ABC_transporter-like_ATP-bd"/>
</dbReference>
<evidence type="ECO:0000256" key="13">
    <source>
        <dbReference type="SAM" id="Phobius"/>
    </source>
</evidence>
<evidence type="ECO:0000256" key="10">
    <source>
        <dbReference type="ARBA" id="ARBA00022989"/>
    </source>
</evidence>
<evidence type="ECO:0000256" key="4">
    <source>
        <dbReference type="ARBA" id="ARBA00022448"/>
    </source>
</evidence>
<keyword evidence="8 15" id="KW-0067">ATP-binding</keyword>
<comment type="similarity">
    <text evidence="3">Belongs to the ABC transporter superfamily.</text>
</comment>
<dbReference type="FunFam" id="3.40.50.300:FF:000224">
    <property type="entry name" value="Energy-coupling factor transporter ATP-binding protein EcfA"/>
    <property type="match status" value="2"/>
</dbReference>
<feature type="region of interest" description="Disordered" evidence="12">
    <location>
        <begin position="238"/>
        <end position="258"/>
    </location>
</feature>
<keyword evidence="10 13" id="KW-1133">Transmembrane helix</keyword>
<dbReference type="SMART" id="SM00382">
    <property type="entry name" value="AAA"/>
    <property type="match status" value="2"/>
</dbReference>
<keyword evidence="4" id="KW-0813">Transport</keyword>
<reference evidence="15" key="2">
    <citation type="journal article" date="2021" name="Sci. Rep.">
        <title>The distribution of antibiotic resistance genes in chicken gut microbiota commensals.</title>
        <authorList>
            <person name="Juricova H."/>
            <person name="Matiasovicova J."/>
            <person name="Kubasova T."/>
            <person name="Cejkova D."/>
            <person name="Rychlik I."/>
        </authorList>
    </citation>
    <scope>NUCLEOTIDE SEQUENCE</scope>
    <source>
        <strain evidence="15">An836</strain>
    </source>
</reference>
<evidence type="ECO:0000256" key="8">
    <source>
        <dbReference type="ARBA" id="ARBA00022840"/>
    </source>
</evidence>
<dbReference type="GO" id="GO:0043190">
    <property type="term" value="C:ATP-binding cassette (ABC) transporter complex"/>
    <property type="evidence" value="ECO:0007669"/>
    <property type="project" value="TreeGrafter"/>
</dbReference>